<evidence type="ECO:0000313" key="3">
    <source>
        <dbReference type="Proteomes" id="UP000608024"/>
    </source>
</evidence>
<evidence type="ECO:0000313" key="2">
    <source>
        <dbReference type="EMBL" id="GHE62874.1"/>
    </source>
</evidence>
<evidence type="ECO:0000256" key="1">
    <source>
        <dbReference type="SAM" id="MobiDB-lite"/>
    </source>
</evidence>
<accession>A0A918ZNP8</accession>
<keyword evidence="3" id="KW-1185">Reference proteome</keyword>
<dbReference type="AlphaFoldDB" id="A0A918ZNP8"/>
<reference evidence="2" key="1">
    <citation type="journal article" date="2014" name="Int. J. Syst. Evol. Microbiol.">
        <title>Complete genome sequence of Corynebacterium casei LMG S-19264T (=DSM 44701T), isolated from a smear-ripened cheese.</title>
        <authorList>
            <consortium name="US DOE Joint Genome Institute (JGI-PGF)"/>
            <person name="Walter F."/>
            <person name="Albersmeier A."/>
            <person name="Kalinowski J."/>
            <person name="Ruckert C."/>
        </authorList>
    </citation>
    <scope>NUCLEOTIDE SEQUENCE</scope>
    <source>
        <strain evidence="2">JCM 4784</strain>
    </source>
</reference>
<dbReference type="EMBL" id="BNBT01000047">
    <property type="protein sequence ID" value="GHE62874.1"/>
    <property type="molecule type" value="Genomic_DNA"/>
</dbReference>
<organism evidence="2 3">
    <name type="scientific">Streptomyces longispororuber</name>
    <dbReference type="NCBI Taxonomy" id="68230"/>
    <lineage>
        <taxon>Bacteria</taxon>
        <taxon>Bacillati</taxon>
        <taxon>Actinomycetota</taxon>
        <taxon>Actinomycetes</taxon>
        <taxon>Kitasatosporales</taxon>
        <taxon>Streptomycetaceae</taxon>
        <taxon>Streptomyces</taxon>
    </lineage>
</organism>
<comment type="caution">
    <text evidence="2">The sequence shown here is derived from an EMBL/GenBank/DDBJ whole genome shotgun (WGS) entry which is preliminary data.</text>
</comment>
<name>A0A918ZNP8_9ACTN</name>
<feature type="compositionally biased region" description="Basic residues" evidence="1">
    <location>
        <begin position="114"/>
        <end position="126"/>
    </location>
</feature>
<feature type="region of interest" description="Disordered" evidence="1">
    <location>
        <begin position="95"/>
        <end position="126"/>
    </location>
</feature>
<protein>
    <submittedName>
        <fullName evidence="2">Uncharacterized protein</fullName>
    </submittedName>
</protein>
<sequence>MLAVRWVVSFADPVPRRGACGNWVAVGHVGTIGHHLHGLLAADGEDAVGAVNSVVPAARGEMVEDHLELGRAEDEGSGREVVLDVDLLGMAILGGAGERDGTWPDGGSGSGRTSRTRTPRPARTGR</sequence>
<gene>
    <name evidence="2" type="ORF">GCM10018785_34770</name>
</gene>
<reference evidence="2" key="2">
    <citation type="submission" date="2020-09" db="EMBL/GenBank/DDBJ databases">
        <authorList>
            <person name="Sun Q."/>
            <person name="Ohkuma M."/>
        </authorList>
    </citation>
    <scope>NUCLEOTIDE SEQUENCE</scope>
    <source>
        <strain evidence="2">JCM 4784</strain>
    </source>
</reference>
<proteinExistence type="predicted"/>
<dbReference type="Proteomes" id="UP000608024">
    <property type="component" value="Unassembled WGS sequence"/>
</dbReference>